<accession>A0A0E0JH45</accession>
<protein>
    <submittedName>
        <fullName evidence="2">Uncharacterized protein</fullName>
    </submittedName>
</protein>
<feature type="compositionally biased region" description="Low complexity" evidence="1">
    <location>
        <begin position="86"/>
        <end position="95"/>
    </location>
</feature>
<evidence type="ECO:0000313" key="2">
    <source>
        <dbReference type="EnsemblPlants" id="OPUNC01G11240.1"/>
    </source>
</evidence>
<sequence>MEDTLTLTCVVAVLTAGSSLSHDALVDTVATAVADVVRASYQPPPGLTINDAVTKTIVDSTADKASTAVRDALSKHLPATAASDNPAAETTSPAAPTSPPMLPEIVALLA</sequence>
<reference evidence="2" key="1">
    <citation type="submission" date="2015-04" db="UniProtKB">
        <authorList>
            <consortium name="EnsemblPlants"/>
        </authorList>
    </citation>
    <scope>IDENTIFICATION</scope>
</reference>
<evidence type="ECO:0000313" key="3">
    <source>
        <dbReference type="Proteomes" id="UP000026962"/>
    </source>
</evidence>
<evidence type="ECO:0000256" key="1">
    <source>
        <dbReference type="SAM" id="MobiDB-lite"/>
    </source>
</evidence>
<dbReference type="HOGENOM" id="CLU_2337070_0_0_1"/>
<dbReference type="AlphaFoldDB" id="A0A0E0JH45"/>
<reference evidence="2" key="2">
    <citation type="submission" date="2018-05" db="EMBL/GenBank/DDBJ databases">
        <title>OpunRS2 (Oryza punctata Reference Sequence Version 2).</title>
        <authorList>
            <person name="Zhang J."/>
            <person name="Kudrna D."/>
            <person name="Lee S."/>
            <person name="Talag J."/>
            <person name="Welchert J."/>
            <person name="Wing R.A."/>
        </authorList>
    </citation>
    <scope>NUCLEOTIDE SEQUENCE [LARGE SCALE GENOMIC DNA]</scope>
</reference>
<keyword evidence="3" id="KW-1185">Reference proteome</keyword>
<organism evidence="2">
    <name type="scientific">Oryza punctata</name>
    <name type="common">Red rice</name>
    <dbReference type="NCBI Taxonomy" id="4537"/>
    <lineage>
        <taxon>Eukaryota</taxon>
        <taxon>Viridiplantae</taxon>
        <taxon>Streptophyta</taxon>
        <taxon>Embryophyta</taxon>
        <taxon>Tracheophyta</taxon>
        <taxon>Spermatophyta</taxon>
        <taxon>Magnoliopsida</taxon>
        <taxon>Liliopsida</taxon>
        <taxon>Poales</taxon>
        <taxon>Poaceae</taxon>
        <taxon>BOP clade</taxon>
        <taxon>Oryzoideae</taxon>
        <taxon>Oryzeae</taxon>
        <taxon>Oryzinae</taxon>
        <taxon>Oryza</taxon>
    </lineage>
</organism>
<proteinExistence type="predicted"/>
<dbReference type="EnsemblPlants" id="OPUNC01G11240.1">
    <property type="protein sequence ID" value="OPUNC01G11240.1"/>
    <property type="gene ID" value="OPUNC01G11240"/>
</dbReference>
<dbReference type="Gramene" id="OPUNC01G11240.1">
    <property type="protein sequence ID" value="OPUNC01G11240.1"/>
    <property type="gene ID" value="OPUNC01G11240"/>
</dbReference>
<dbReference type="Proteomes" id="UP000026962">
    <property type="component" value="Chromosome 1"/>
</dbReference>
<feature type="region of interest" description="Disordered" evidence="1">
    <location>
        <begin position="75"/>
        <end position="102"/>
    </location>
</feature>
<name>A0A0E0JH45_ORYPU</name>